<evidence type="ECO:0000256" key="8">
    <source>
        <dbReference type="HAMAP-Rule" id="MF_00423"/>
    </source>
</evidence>
<dbReference type="RefSeq" id="WP_039194620.1">
    <property type="nucleotide sequence ID" value="NZ_JRFJ01000004.1"/>
</dbReference>
<keyword evidence="3 8" id="KW-0808">Transferase</keyword>
<dbReference type="HAMAP" id="MF_00423">
    <property type="entry name" value="SelA"/>
    <property type="match status" value="1"/>
</dbReference>
<accession>A0A0B1Q099</accession>
<dbReference type="InterPro" id="IPR018319">
    <property type="entry name" value="SelA-like"/>
</dbReference>
<comment type="catalytic activity">
    <reaction evidence="8">
        <text>L-seryl-tRNA(Sec) + selenophosphate + H(+) = L-selenocysteinyl-tRNA(Sec) + phosphate</text>
        <dbReference type="Rhea" id="RHEA:22728"/>
        <dbReference type="Rhea" id="RHEA-COMP:9742"/>
        <dbReference type="Rhea" id="RHEA-COMP:9743"/>
        <dbReference type="ChEBI" id="CHEBI:15378"/>
        <dbReference type="ChEBI" id="CHEBI:16144"/>
        <dbReference type="ChEBI" id="CHEBI:43474"/>
        <dbReference type="ChEBI" id="CHEBI:78533"/>
        <dbReference type="ChEBI" id="CHEBI:78573"/>
        <dbReference type="EC" id="2.9.1.1"/>
    </reaction>
</comment>
<dbReference type="InterPro" id="IPR004534">
    <property type="entry name" value="SelA_trans"/>
</dbReference>
<proteinExistence type="inferred from homology"/>
<dbReference type="InterPro" id="IPR015421">
    <property type="entry name" value="PyrdxlP-dep_Trfase_major"/>
</dbReference>
<feature type="modified residue" description="N6-(pyridoxal phosphate)lysine" evidence="8 9">
    <location>
        <position position="290"/>
    </location>
</feature>
<evidence type="ECO:0000256" key="5">
    <source>
        <dbReference type="ARBA" id="ARBA00022917"/>
    </source>
</evidence>
<evidence type="ECO:0000256" key="7">
    <source>
        <dbReference type="ARBA" id="ARBA00044507"/>
    </source>
</evidence>
<dbReference type="PANTHER" id="PTHR32328:SF0">
    <property type="entry name" value="L-SERYL-TRNA(SEC) SELENIUM TRANSFERASE"/>
    <property type="match status" value="1"/>
</dbReference>
<feature type="domain" description="L-seryl-tRNA selenium transferase N-terminal" evidence="10">
    <location>
        <begin position="7"/>
        <end position="46"/>
    </location>
</feature>
<evidence type="ECO:0000256" key="6">
    <source>
        <dbReference type="ARBA" id="ARBA00023266"/>
    </source>
</evidence>
<comment type="pathway">
    <text evidence="8">Aminoacyl-tRNA biosynthesis; selenocysteinyl-tRNA(Sec) biosynthesis; selenocysteinyl-tRNA(Sec) from L-seryl-tRNA(Sec) (bacterial route): step 1/1.</text>
</comment>
<dbReference type="STRING" id="370622.LA66_14405"/>
<comment type="subcellular location">
    <subcellularLocation>
        <location evidence="8">Cytoplasm</location>
    </subcellularLocation>
</comment>
<dbReference type="UniPathway" id="UPA00906">
    <property type="reaction ID" value="UER00896"/>
</dbReference>
<dbReference type="GO" id="GO:0004125">
    <property type="term" value="F:L-seryl-tRNA(Sec) selenium transferase activity"/>
    <property type="evidence" value="ECO:0007669"/>
    <property type="project" value="UniProtKB-UniRule"/>
</dbReference>
<keyword evidence="2 8" id="KW-0963">Cytoplasm</keyword>
<keyword evidence="4 8" id="KW-0663">Pyridoxal phosphate</keyword>
<evidence type="ECO:0000256" key="9">
    <source>
        <dbReference type="PIRSR" id="PIRSR618319-50"/>
    </source>
</evidence>
<dbReference type="InterPro" id="IPR025862">
    <property type="entry name" value="SelA_trans_N_dom"/>
</dbReference>
<evidence type="ECO:0000256" key="3">
    <source>
        <dbReference type="ARBA" id="ARBA00022679"/>
    </source>
</evidence>
<comment type="similarity">
    <text evidence="7 8">Belongs to the SelA family.</text>
</comment>
<reference evidence="11 12" key="1">
    <citation type="submission" date="2014-09" db="EMBL/GenBank/DDBJ databases">
        <title>Isolation and characterization of Aurantimonas altamirensis ON-56566 from clinical sample following a dog bite.</title>
        <authorList>
            <person name="Eshaghi A."/>
            <person name="Li A."/>
            <person name="Shahinas D."/>
            <person name="Bahn P."/>
            <person name="Kus J.V."/>
            <person name="Patel S.N."/>
        </authorList>
    </citation>
    <scope>NUCLEOTIDE SEQUENCE [LARGE SCALE GENOMIC DNA]</scope>
    <source>
        <strain evidence="11 12">ON-56566</strain>
    </source>
</reference>
<dbReference type="GO" id="GO:0001717">
    <property type="term" value="P:conversion of seryl-tRNAsec to selenocys-tRNAsec"/>
    <property type="evidence" value="ECO:0007669"/>
    <property type="project" value="UniProtKB-UniRule"/>
</dbReference>
<dbReference type="InterPro" id="IPR015424">
    <property type="entry name" value="PyrdxlP-dep_Trfase"/>
</dbReference>
<organism evidence="11 12">
    <name type="scientific">Aureimonas altamirensis</name>
    <dbReference type="NCBI Taxonomy" id="370622"/>
    <lineage>
        <taxon>Bacteria</taxon>
        <taxon>Pseudomonadati</taxon>
        <taxon>Pseudomonadota</taxon>
        <taxon>Alphaproteobacteria</taxon>
        <taxon>Hyphomicrobiales</taxon>
        <taxon>Aurantimonadaceae</taxon>
        <taxon>Aureimonas</taxon>
    </lineage>
</organism>
<dbReference type="EMBL" id="JRFJ01000004">
    <property type="protein sequence ID" value="KHJ53794.1"/>
    <property type="molecule type" value="Genomic_DNA"/>
</dbReference>
<comment type="cofactor">
    <cofactor evidence="1 8 9">
        <name>pyridoxal 5'-phosphate</name>
        <dbReference type="ChEBI" id="CHEBI:597326"/>
    </cofactor>
</comment>
<dbReference type="PANTHER" id="PTHR32328">
    <property type="entry name" value="L-SERYL-TRNA(SEC) SELENIUM TRANSFERASE"/>
    <property type="match status" value="1"/>
</dbReference>
<protein>
    <recommendedName>
        <fullName evidence="8">L-seryl-tRNA(Sec) selenium transferase</fullName>
        <ecNumber evidence="8">2.9.1.1</ecNumber>
    </recommendedName>
    <alternativeName>
        <fullName evidence="8">Selenocysteine synthase</fullName>
        <shortName evidence="8">Sec synthase</shortName>
    </alternativeName>
    <alternativeName>
        <fullName evidence="8">Selenocysteinyl-tRNA(Sec) synthase</fullName>
    </alternativeName>
</protein>
<sequence length="462" mass="49046">MVERPSLSNLPSVDRVLRTAEAEAAIARHGLTAATNGIRAALDDIRRSGSTLREPGAIAGAAMVRLERDAVSSLRPVFNLTGTILHTNLGRAQLAEEAVEAAVAAMREAVALEYDLAGGRRGERDDHLRGLICELTGAEDATLVNNNAAAVLLTLNALADGRGVVVSRGELIEIGGAFRMPDIMARAGARLVEVGTTNRTHRRDYEEALRQDGVGMMLKVHTSNYRVEGFTSSVSAAELAPLARAAGVPLVEDLGSGTLIDLAPYGLRDEPTVREAIDAGVDLVTFSGDKLLGGPQAGFIVGRRDAIAAINRNPMKRALRVDKLRLAALEATLKLYRDPARLAQRLPTLRLMARSRAEITAMATALVDDVSRVLPDVAVGVVDVESQVGSGAMPLDTLPSAGLALRPKGPSSAVERLADALRALPRPVIGRLRDGALILDLRCLEDRHAFLSNLSHLKSSEA</sequence>
<dbReference type="Proteomes" id="UP000030826">
    <property type="component" value="Unassembled WGS sequence"/>
</dbReference>
<keyword evidence="6 8" id="KW-0711">Selenium</keyword>
<evidence type="ECO:0000256" key="4">
    <source>
        <dbReference type="ARBA" id="ARBA00022898"/>
    </source>
</evidence>
<dbReference type="GO" id="GO:0001514">
    <property type="term" value="P:selenocysteine incorporation"/>
    <property type="evidence" value="ECO:0007669"/>
    <property type="project" value="UniProtKB-UniRule"/>
</dbReference>
<comment type="function">
    <text evidence="8">Converts seryl-tRNA(Sec) to selenocysteinyl-tRNA(Sec) required for selenoprotein biosynthesis.</text>
</comment>
<dbReference type="NCBIfam" id="TIGR00474">
    <property type="entry name" value="selA"/>
    <property type="match status" value="1"/>
</dbReference>
<evidence type="ECO:0000256" key="1">
    <source>
        <dbReference type="ARBA" id="ARBA00001933"/>
    </source>
</evidence>
<dbReference type="EC" id="2.9.1.1" evidence="8"/>
<dbReference type="AlphaFoldDB" id="A0A0B1Q099"/>
<dbReference type="Pfam" id="PF12390">
    <property type="entry name" value="Se-cys_synth_N"/>
    <property type="match status" value="1"/>
</dbReference>
<evidence type="ECO:0000256" key="2">
    <source>
        <dbReference type="ARBA" id="ARBA00022490"/>
    </source>
</evidence>
<dbReference type="Gene3D" id="3.40.640.10">
    <property type="entry name" value="Type I PLP-dependent aspartate aminotransferase-like (Major domain)"/>
    <property type="match status" value="1"/>
</dbReference>
<dbReference type="Pfam" id="PF03841">
    <property type="entry name" value="SelA"/>
    <property type="match status" value="1"/>
</dbReference>
<evidence type="ECO:0000313" key="12">
    <source>
        <dbReference type="Proteomes" id="UP000030826"/>
    </source>
</evidence>
<dbReference type="Gene3D" id="3.90.1150.180">
    <property type="match status" value="1"/>
</dbReference>
<dbReference type="OrthoDB" id="9787096at2"/>
<comment type="caution">
    <text evidence="11">The sequence shown here is derived from an EMBL/GenBank/DDBJ whole genome shotgun (WGS) entry which is preliminary data.</text>
</comment>
<keyword evidence="5 8" id="KW-0648">Protein biosynthesis</keyword>
<gene>
    <name evidence="8" type="primary">selA</name>
    <name evidence="11" type="ORF">LA66_14405</name>
</gene>
<evidence type="ECO:0000259" key="10">
    <source>
        <dbReference type="Pfam" id="PF12390"/>
    </source>
</evidence>
<dbReference type="GO" id="GO:0005737">
    <property type="term" value="C:cytoplasm"/>
    <property type="evidence" value="ECO:0007669"/>
    <property type="project" value="UniProtKB-SubCell"/>
</dbReference>
<name>A0A0B1Q099_9HYPH</name>
<dbReference type="SUPFAM" id="SSF53383">
    <property type="entry name" value="PLP-dependent transferases"/>
    <property type="match status" value="1"/>
</dbReference>
<evidence type="ECO:0000313" key="11">
    <source>
        <dbReference type="EMBL" id="KHJ53794.1"/>
    </source>
</evidence>